<reference evidence="1 2" key="1">
    <citation type="submission" date="2020-04" db="EMBL/GenBank/DDBJ databases">
        <authorList>
            <person name="De Canck E."/>
        </authorList>
    </citation>
    <scope>NUCLEOTIDE SEQUENCE [LARGE SCALE GENOMIC DNA]</scope>
    <source>
        <strain evidence="1 2">LMG 28138</strain>
    </source>
</reference>
<keyword evidence="2" id="KW-1185">Reference proteome</keyword>
<accession>A0A6S7B1A1</accession>
<evidence type="ECO:0000313" key="1">
    <source>
        <dbReference type="EMBL" id="CAB3784422.1"/>
    </source>
</evidence>
<evidence type="ECO:0000313" key="2">
    <source>
        <dbReference type="Proteomes" id="UP000494115"/>
    </source>
</evidence>
<dbReference type="AlphaFoldDB" id="A0A6S7B1A1"/>
<organism evidence="1 2">
    <name type="scientific">Pararobbsia alpina</name>
    <dbReference type="NCBI Taxonomy" id="621374"/>
    <lineage>
        <taxon>Bacteria</taxon>
        <taxon>Pseudomonadati</taxon>
        <taxon>Pseudomonadota</taxon>
        <taxon>Betaproteobacteria</taxon>
        <taxon>Burkholderiales</taxon>
        <taxon>Burkholderiaceae</taxon>
        <taxon>Pararobbsia</taxon>
    </lineage>
</organism>
<dbReference type="EMBL" id="CADIKM010000006">
    <property type="protein sequence ID" value="CAB3784422.1"/>
    <property type="molecule type" value="Genomic_DNA"/>
</dbReference>
<gene>
    <name evidence="1" type="ORF">LMG28138_01806</name>
</gene>
<sequence length="84" mass="9691">MKPFNRAYFDESGCVWLPPPPKMMSVTIGKYWPLRRTFEIQKPRIYYSIEGLVPSWVCTNGSGYPGFGGTPRQAWNDWASRTLT</sequence>
<dbReference type="Proteomes" id="UP000494115">
    <property type="component" value="Unassembled WGS sequence"/>
</dbReference>
<name>A0A6S7B1A1_9BURK</name>
<proteinExistence type="predicted"/>
<protein>
    <submittedName>
        <fullName evidence="1">Uncharacterized protein</fullName>
    </submittedName>
</protein>